<reference evidence="1" key="1">
    <citation type="journal article" date="2015" name="Proc. Natl. Acad. Sci. U.S.A.">
        <title>Expanded metabolic versatility of ubiquitous nitrite-oxidizing bacteria from the genus Nitrospira.</title>
        <authorList>
            <person name="Koch H."/>
            <person name="Lucker S."/>
            <person name="Albertsen M."/>
            <person name="Kitzinger K."/>
            <person name="Herbold C."/>
            <person name="Spieck E."/>
            <person name="Nielsen P.H."/>
            <person name="Wagner M."/>
            <person name="Daims H."/>
        </authorList>
    </citation>
    <scope>NUCLEOTIDE SEQUENCE</scope>
    <source>
        <strain evidence="1">BS10</strain>
    </source>
</reference>
<organism evidence="1">
    <name type="scientific">Nitrospira lenta</name>
    <dbReference type="NCBI Taxonomy" id="1436998"/>
    <lineage>
        <taxon>Bacteria</taxon>
        <taxon>Pseudomonadati</taxon>
        <taxon>Nitrospirota</taxon>
        <taxon>Nitrospiria</taxon>
        <taxon>Nitrospirales</taxon>
        <taxon>Nitrospiraceae</taxon>
        <taxon>Nitrospira</taxon>
    </lineage>
</organism>
<dbReference type="Proteomes" id="UP000248168">
    <property type="component" value="Unassembled WGS sequence"/>
</dbReference>
<dbReference type="EMBL" id="OUNR01000003">
    <property type="protein sequence ID" value="SPP64267.1"/>
    <property type="molecule type" value="Genomic_DNA"/>
</dbReference>
<reference evidence="3" key="2">
    <citation type="submission" date="2018-04" db="EMBL/GenBank/DDBJ databases">
        <authorList>
            <person name="Lucker S."/>
            <person name="Sakoula D."/>
        </authorList>
    </citation>
    <scope>NUCLEOTIDE SEQUENCE [LARGE SCALE GENOMIC DNA]</scope>
</reference>
<protein>
    <submittedName>
        <fullName evidence="1">Uncharacterized protein</fullName>
    </submittedName>
</protein>
<dbReference type="EMBL" id="KR873384">
    <property type="protein sequence ID" value="ALA66377.1"/>
    <property type="molecule type" value="Genomic_DNA"/>
</dbReference>
<evidence type="ECO:0000313" key="3">
    <source>
        <dbReference type="Proteomes" id="UP000248168"/>
    </source>
</evidence>
<evidence type="ECO:0000313" key="2">
    <source>
        <dbReference type="EMBL" id="SPP64267.1"/>
    </source>
</evidence>
<dbReference type="AlphaFoldDB" id="A0A0K2GX62"/>
<dbReference type="RefSeq" id="WP_121988682.1">
    <property type="nucleotide sequence ID" value="NZ_OUNR01000003.1"/>
</dbReference>
<gene>
    <name evidence="2" type="ORF">NITLEN_110033</name>
    <name evidence="1" type="ORF">NITLEN_v1_110033</name>
</gene>
<name>A0A0K2GX62_9BACT</name>
<sequence length="142" mass="15464">MGVMVVVSTLSGSVAAADLPAGRQLPIKELRERTSALIGRDLILSGVVEAVEPITEENFDDWRLVSPCIGSYFVTLKDDTGFVDVLVRGNCLLKPPMVNGLWIVKGEKVWMKVTIFVPNLNPFALNPLVRAIAKDFGVLPSE</sequence>
<dbReference type="OrthoDB" id="9842180at2"/>
<proteinExistence type="predicted"/>
<dbReference type="InParanoid" id="A0A0K2GX62"/>
<reference evidence="2" key="3">
    <citation type="submission" date="2018-04" db="EMBL/GenBank/DDBJ databases">
        <authorList>
            <person name="Go L.Y."/>
            <person name="Mitchell J.A."/>
        </authorList>
    </citation>
    <scope>NUCLEOTIDE SEQUENCE [LARGE SCALE GENOMIC DNA]</scope>
    <source>
        <strain evidence="2">N. lenta BS10</strain>
    </source>
</reference>
<accession>A0A0K2GX62</accession>
<keyword evidence="3" id="KW-1185">Reference proteome</keyword>
<evidence type="ECO:0000313" key="1">
    <source>
        <dbReference type="EMBL" id="ALA66377.1"/>
    </source>
</evidence>